<sequence>MEDDNMLVEVDSKCHNDLITIMKGNHRNIMQSHTEDRFQFIFWKDQFYASQQKLKALLDSYGFSFDLDNQLINDLYILSLEDYQKHISLIGYEIYIKENLVFNKVTGELVGFCDVGDINNHLLLEESYKRDGTEVNDMHHWTPTLAKTMLMITVQGLFTNFTFPYASFPSTNLTGEQLVPIFLEALTRLEVCGIRVMSITLDRCSVNRKFLKTISDNSGKIKCKFNNPLSNGQRQAYVFPIPRTSLKQYETVKPIPKRICR</sequence>
<proteinExistence type="predicted"/>
<dbReference type="InterPro" id="IPR048365">
    <property type="entry name" value="TNP-like_RNaseH_N"/>
</dbReference>
<feature type="domain" description="Transposable element P transposase-like RNase H" evidence="1">
    <location>
        <begin position="79"/>
        <end position="213"/>
    </location>
</feature>
<reference evidence="2" key="1">
    <citation type="submission" date="2017-05" db="UniProtKB">
        <authorList>
            <consortium name="EnsemblMetazoa"/>
        </authorList>
    </citation>
    <scope>IDENTIFICATION</scope>
</reference>
<accession>A0A1X7TDM4</accession>
<dbReference type="InParanoid" id="A0A1X7TDM4"/>
<evidence type="ECO:0000313" key="2">
    <source>
        <dbReference type="EnsemblMetazoa" id="Aqu2.1.12702_001"/>
    </source>
</evidence>
<dbReference type="OrthoDB" id="2441813at2759"/>
<dbReference type="AlphaFoldDB" id="A0A1X7TDM4"/>
<dbReference type="EnsemblMetazoa" id="Aqu2.1.12702_001">
    <property type="protein sequence ID" value="Aqu2.1.12702_001"/>
    <property type="gene ID" value="Aqu2.1.12702"/>
</dbReference>
<evidence type="ECO:0000259" key="1">
    <source>
        <dbReference type="Pfam" id="PF21787"/>
    </source>
</evidence>
<organism evidence="2">
    <name type="scientific">Amphimedon queenslandica</name>
    <name type="common">Sponge</name>
    <dbReference type="NCBI Taxonomy" id="400682"/>
    <lineage>
        <taxon>Eukaryota</taxon>
        <taxon>Metazoa</taxon>
        <taxon>Porifera</taxon>
        <taxon>Demospongiae</taxon>
        <taxon>Heteroscleromorpha</taxon>
        <taxon>Haplosclerida</taxon>
        <taxon>Niphatidae</taxon>
        <taxon>Amphimedon</taxon>
    </lineage>
</organism>
<protein>
    <recommendedName>
        <fullName evidence="1">Transposable element P transposase-like RNase H domain-containing protein</fullName>
    </recommendedName>
</protein>
<name>A0A1X7TDM4_AMPQE</name>
<dbReference type="Pfam" id="PF21787">
    <property type="entry name" value="TNP-like_RNaseH_N"/>
    <property type="match status" value="1"/>
</dbReference>